<protein>
    <recommendedName>
        <fullName evidence="3">histidine kinase</fullName>
        <ecNumber evidence="3">2.7.13.3</ecNumber>
    </recommendedName>
</protein>
<evidence type="ECO:0000256" key="12">
    <source>
        <dbReference type="ARBA" id="ARBA00023136"/>
    </source>
</evidence>
<keyword evidence="7" id="KW-0547">Nucleotide-binding</keyword>
<keyword evidence="9" id="KW-0067">ATP-binding</keyword>
<keyword evidence="5" id="KW-0808">Transferase</keyword>
<dbReference type="GO" id="GO:0005524">
    <property type="term" value="F:ATP binding"/>
    <property type="evidence" value="ECO:0007669"/>
    <property type="project" value="UniProtKB-KW"/>
</dbReference>
<feature type="region of interest" description="Disordered" evidence="13">
    <location>
        <begin position="370"/>
        <end position="423"/>
    </location>
</feature>
<dbReference type="InterPro" id="IPR003661">
    <property type="entry name" value="HisK_dim/P_dom"/>
</dbReference>
<dbReference type="Gene3D" id="1.10.287.130">
    <property type="match status" value="1"/>
</dbReference>
<sequence length="423" mass="47835">MKSNYRKLKFSILLQTVLVTALTVLVGGFLLNFVIDGVYNDTFAAAFVRILESFHVEEQTAIDLYWKLIGDNKVFFMIVGFLLLFALFFYVALSKMTRYLDQVGDGIENIISESTEPIHLITELKPIEIRLNEIKATLKRQDLEAIESEKKKNDLVLFLAHDLKTPLTSVVAYLAMLDAHPDMPEAERAKYVHISLEKAIRLGELINEFFDITKFNLQDIELEPVELNLSMMLEQIADELYGVLQEKKLSCEVETEDDLVIRGDPDKLARVFDNILRNAIAYCYSGTTIRISACQKNGDVEITFANQGKKIPGTKLQTIFEKFYRLDDSRSSETGGAGLGLAIAKEIVELHGGRIMAKSDDEKTQFIVTLPSGEEQEEKEEHEVHTHRRRAFGGAARGRKGLQRKPKRGDMGDLPQGDTGLRR</sequence>
<dbReference type="Pfam" id="PF00512">
    <property type="entry name" value="HisKA"/>
    <property type="match status" value="1"/>
</dbReference>
<keyword evidence="12 14" id="KW-0472">Membrane</keyword>
<reference evidence="16" key="1">
    <citation type="submission" date="2020-08" db="EMBL/GenBank/DDBJ databases">
        <authorList>
            <person name="Cejkova D."/>
            <person name="Kubasova T."/>
            <person name="Jahodarova E."/>
            <person name="Rychlik I."/>
        </authorList>
    </citation>
    <scope>NUCLEOTIDE SEQUENCE</scope>
    <source>
        <strain evidence="16">An582</strain>
    </source>
</reference>
<dbReference type="EC" id="2.7.13.3" evidence="3"/>
<dbReference type="Proteomes" id="UP000705508">
    <property type="component" value="Unassembled WGS sequence"/>
</dbReference>
<evidence type="ECO:0000256" key="2">
    <source>
        <dbReference type="ARBA" id="ARBA00004370"/>
    </source>
</evidence>
<evidence type="ECO:0000256" key="4">
    <source>
        <dbReference type="ARBA" id="ARBA00022553"/>
    </source>
</evidence>
<dbReference type="InterPro" id="IPR036097">
    <property type="entry name" value="HisK_dim/P_sf"/>
</dbReference>
<dbReference type="AlphaFoldDB" id="A0A938X9Y2"/>
<evidence type="ECO:0000256" key="13">
    <source>
        <dbReference type="SAM" id="MobiDB-lite"/>
    </source>
</evidence>
<name>A0A938X9Y2_9CLOT</name>
<evidence type="ECO:0000313" key="17">
    <source>
        <dbReference type="Proteomes" id="UP000705508"/>
    </source>
</evidence>
<dbReference type="SUPFAM" id="SSF55874">
    <property type="entry name" value="ATPase domain of HSP90 chaperone/DNA topoisomerase II/histidine kinase"/>
    <property type="match status" value="1"/>
</dbReference>
<evidence type="ECO:0000259" key="15">
    <source>
        <dbReference type="PROSITE" id="PS50109"/>
    </source>
</evidence>
<evidence type="ECO:0000256" key="11">
    <source>
        <dbReference type="ARBA" id="ARBA00023012"/>
    </source>
</evidence>
<keyword evidence="8 16" id="KW-0418">Kinase</keyword>
<dbReference type="Pfam" id="PF02518">
    <property type="entry name" value="HATPase_c"/>
    <property type="match status" value="1"/>
</dbReference>
<evidence type="ECO:0000256" key="9">
    <source>
        <dbReference type="ARBA" id="ARBA00022840"/>
    </source>
</evidence>
<dbReference type="InterPro" id="IPR050351">
    <property type="entry name" value="BphY/WalK/GraS-like"/>
</dbReference>
<dbReference type="Gene3D" id="3.30.565.10">
    <property type="entry name" value="Histidine kinase-like ATPase, C-terminal domain"/>
    <property type="match status" value="1"/>
</dbReference>
<keyword evidence="11" id="KW-0902">Two-component regulatory system</keyword>
<evidence type="ECO:0000313" key="16">
    <source>
        <dbReference type="EMBL" id="MBM6947187.1"/>
    </source>
</evidence>
<evidence type="ECO:0000256" key="8">
    <source>
        <dbReference type="ARBA" id="ARBA00022777"/>
    </source>
</evidence>
<dbReference type="PROSITE" id="PS50109">
    <property type="entry name" value="HIS_KIN"/>
    <property type="match status" value="1"/>
</dbReference>
<dbReference type="PANTHER" id="PTHR45453">
    <property type="entry name" value="PHOSPHATE REGULON SENSOR PROTEIN PHOR"/>
    <property type="match status" value="1"/>
</dbReference>
<dbReference type="SMART" id="SM00387">
    <property type="entry name" value="HATPase_c"/>
    <property type="match status" value="1"/>
</dbReference>
<keyword evidence="4" id="KW-0597">Phosphoprotein</keyword>
<dbReference type="InterPro" id="IPR005467">
    <property type="entry name" value="His_kinase_dom"/>
</dbReference>
<dbReference type="InterPro" id="IPR003594">
    <property type="entry name" value="HATPase_dom"/>
</dbReference>
<dbReference type="FunFam" id="3.30.565.10:FF:000013">
    <property type="entry name" value="Two-component sensor histidine kinase"/>
    <property type="match status" value="1"/>
</dbReference>
<comment type="caution">
    <text evidence="16">The sequence shown here is derived from an EMBL/GenBank/DDBJ whole genome shotgun (WGS) entry which is preliminary data.</text>
</comment>
<comment type="catalytic activity">
    <reaction evidence="1">
        <text>ATP + protein L-histidine = ADP + protein N-phospho-L-histidine.</text>
        <dbReference type="EC" id="2.7.13.3"/>
    </reaction>
</comment>
<proteinExistence type="predicted"/>
<dbReference type="GO" id="GO:0005886">
    <property type="term" value="C:plasma membrane"/>
    <property type="evidence" value="ECO:0007669"/>
    <property type="project" value="TreeGrafter"/>
</dbReference>
<dbReference type="SUPFAM" id="SSF47384">
    <property type="entry name" value="Homodimeric domain of signal transducing histidine kinase"/>
    <property type="match status" value="1"/>
</dbReference>
<reference evidence="16" key="2">
    <citation type="journal article" date="2021" name="Sci. Rep.">
        <title>The distribution of antibiotic resistance genes in chicken gut microbiota commensals.</title>
        <authorList>
            <person name="Juricova H."/>
            <person name="Matiasovicova J."/>
            <person name="Kubasova T."/>
            <person name="Cejkova D."/>
            <person name="Rychlik I."/>
        </authorList>
    </citation>
    <scope>NUCLEOTIDE SEQUENCE</scope>
    <source>
        <strain evidence="16">An582</strain>
    </source>
</reference>
<dbReference type="SMART" id="SM00388">
    <property type="entry name" value="HisKA"/>
    <property type="match status" value="1"/>
</dbReference>
<dbReference type="EMBL" id="JACJKS010000001">
    <property type="protein sequence ID" value="MBM6947187.1"/>
    <property type="molecule type" value="Genomic_DNA"/>
</dbReference>
<feature type="compositionally biased region" description="Basic residues" evidence="13">
    <location>
        <begin position="385"/>
        <end position="407"/>
    </location>
</feature>
<feature type="transmembrane region" description="Helical" evidence="14">
    <location>
        <begin position="74"/>
        <end position="93"/>
    </location>
</feature>
<dbReference type="InterPro" id="IPR036890">
    <property type="entry name" value="HATPase_C_sf"/>
</dbReference>
<feature type="domain" description="Histidine kinase" evidence="15">
    <location>
        <begin position="158"/>
        <end position="374"/>
    </location>
</feature>
<feature type="transmembrane region" description="Helical" evidence="14">
    <location>
        <begin position="12"/>
        <end position="35"/>
    </location>
</feature>
<evidence type="ECO:0000256" key="5">
    <source>
        <dbReference type="ARBA" id="ARBA00022679"/>
    </source>
</evidence>
<dbReference type="InterPro" id="IPR004358">
    <property type="entry name" value="Sig_transdc_His_kin-like_C"/>
</dbReference>
<keyword evidence="6 14" id="KW-0812">Transmembrane</keyword>
<evidence type="ECO:0000256" key="14">
    <source>
        <dbReference type="SAM" id="Phobius"/>
    </source>
</evidence>
<dbReference type="PRINTS" id="PR00344">
    <property type="entry name" value="BCTRLSENSOR"/>
</dbReference>
<accession>A0A938X9Y2</accession>
<evidence type="ECO:0000256" key="1">
    <source>
        <dbReference type="ARBA" id="ARBA00000085"/>
    </source>
</evidence>
<comment type="subcellular location">
    <subcellularLocation>
        <location evidence="2">Membrane</location>
    </subcellularLocation>
</comment>
<dbReference type="GO" id="GO:0016036">
    <property type="term" value="P:cellular response to phosphate starvation"/>
    <property type="evidence" value="ECO:0007669"/>
    <property type="project" value="TreeGrafter"/>
</dbReference>
<dbReference type="GO" id="GO:0000155">
    <property type="term" value="F:phosphorelay sensor kinase activity"/>
    <property type="evidence" value="ECO:0007669"/>
    <property type="project" value="InterPro"/>
</dbReference>
<gene>
    <name evidence="16" type="ORF">H6A20_00725</name>
</gene>
<evidence type="ECO:0000256" key="6">
    <source>
        <dbReference type="ARBA" id="ARBA00022692"/>
    </source>
</evidence>
<dbReference type="GO" id="GO:0004721">
    <property type="term" value="F:phosphoprotein phosphatase activity"/>
    <property type="evidence" value="ECO:0007669"/>
    <property type="project" value="TreeGrafter"/>
</dbReference>
<evidence type="ECO:0000256" key="3">
    <source>
        <dbReference type="ARBA" id="ARBA00012438"/>
    </source>
</evidence>
<dbReference type="CDD" id="cd00082">
    <property type="entry name" value="HisKA"/>
    <property type="match status" value="1"/>
</dbReference>
<dbReference type="PANTHER" id="PTHR45453:SF1">
    <property type="entry name" value="PHOSPHATE REGULON SENSOR PROTEIN PHOR"/>
    <property type="match status" value="1"/>
</dbReference>
<organism evidence="16 17">
    <name type="scientific">Mordavella massiliensis</name>
    <dbReference type="NCBI Taxonomy" id="1871024"/>
    <lineage>
        <taxon>Bacteria</taxon>
        <taxon>Bacillati</taxon>
        <taxon>Bacillota</taxon>
        <taxon>Clostridia</taxon>
        <taxon>Eubacteriales</taxon>
        <taxon>Clostridiaceae</taxon>
        <taxon>Mordavella</taxon>
    </lineage>
</organism>
<evidence type="ECO:0000256" key="7">
    <source>
        <dbReference type="ARBA" id="ARBA00022741"/>
    </source>
</evidence>
<keyword evidence="10 14" id="KW-1133">Transmembrane helix</keyword>
<evidence type="ECO:0000256" key="10">
    <source>
        <dbReference type="ARBA" id="ARBA00022989"/>
    </source>
</evidence>